<dbReference type="PATRIC" id="fig|929558.5.peg.2455"/>
<dbReference type="AlphaFoldDB" id="H1FZI1"/>
<keyword evidence="2" id="KW-1185">Reference proteome</keyword>
<dbReference type="Proteomes" id="UP000006431">
    <property type="component" value="Unassembled WGS sequence"/>
</dbReference>
<reference evidence="1 2" key="1">
    <citation type="journal article" date="2012" name="Proc. Natl. Acad. Sci. U.S.A.">
        <title>Genome and physiology of a model Epsilonproteobacterium responsible for sulfide detoxification in marine oxygen depletion zones.</title>
        <authorList>
            <person name="Grote J."/>
            <person name="Schott T."/>
            <person name="Bruckner C.G."/>
            <person name="Glockner F.O."/>
            <person name="Jost G."/>
            <person name="Teeling H."/>
            <person name="Labrenz M."/>
            <person name="Jurgens K."/>
        </authorList>
    </citation>
    <scope>NUCLEOTIDE SEQUENCE [LARGE SCALE GENOMIC DNA]</scope>
    <source>
        <strain evidence="1 2">GD1</strain>
    </source>
</reference>
<protein>
    <submittedName>
        <fullName evidence="1">Uncharacterized protein</fullName>
    </submittedName>
</protein>
<evidence type="ECO:0000313" key="1">
    <source>
        <dbReference type="EMBL" id="EHP30988.1"/>
    </source>
</evidence>
<evidence type="ECO:0000313" key="2">
    <source>
        <dbReference type="Proteomes" id="UP000006431"/>
    </source>
</evidence>
<comment type="caution">
    <text evidence="1">The sequence shown here is derived from an EMBL/GenBank/DDBJ whole genome shotgun (WGS) entry which is preliminary data.</text>
</comment>
<sequence length="145" mass="17091">MTIYKLEDENSRVLFYEDARTAQNFEFRHRGLYTVMYVFDDRKNYNVVYRRNNLNFVQFSLKDKTYLNVMIQASDSQLYSYAYGFSNKEFMEIANKIKVKDSEKIGTLEHEGVVFDSSSKALSNWNDKLVFFTPLISPLRSIGGR</sequence>
<organism evidence="1 2">
    <name type="scientific">Sulfurimonas gotlandica (strain DSM 19862 / JCM 16533 / GD1)</name>
    <dbReference type="NCBI Taxonomy" id="929558"/>
    <lineage>
        <taxon>Bacteria</taxon>
        <taxon>Pseudomonadati</taxon>
        <taxon>Campylobacterota</taxon>
        <taxon>Epsilonproteobacteria</taxon>
        <taxon>Campylobacterales</taxon>
        <taxon>Sulfurimonadaceae</taxon>
        <taxon>Sulfurimonas</taxon>
    </lineage>
</organism>
<proteinExistence type="predicted"/>
<gene>
    <name evidence="1" type="ORF">SMGD1_2465</name>
</gene>
<dbReference type="STRING" id="929558.SMGD1_2465"/>
<dbReference type="HOGENOM" id="CLU_1785904_0_0_7"/>
<name>H1FZI1_SULGG</name>
<dbReference type="eggNOG" id="ENOG5030P83">
    <property type="taxonomic scope" value="Bacteria"/>
</dbReference>
<dbReference type="EMBL" id="AFRZ01000001">
    <property type="protein sequence ID" value="EHP30988.1"/>
    <property type="molecule type" value="Genomic_DNA"/>
</dbReference>
<accession>H1FZI1</accession>